<feature type="domain" description="MaoC-like" evidence="3">
    <location>
        <begin position="213"/>
        <end position="276"/>
    </location>
</feature>
<protein>
    <submittedName>
        <fullName evidence="4">MaoC/PaaZ C-terminal domain-containing protein</fullName>
    </submittedName>
</protein>
<feature type="region of interest" description="Disordered" evidence="2">
    <location>
        <begin position="1"/>
        <end position="27"/>
    </location>
</feature>
<dbReference type="InterPro" id="IPR029069">
    <property type="entry name" value="HotDog_dom_sf"/>
</dbReference>
<accession>A0ABV5CIE1</accession>
<dbReference type="Proteomes" id="UP001582793">
    <property type="component" value="Unassembled WGS sequence"/>
</dbReference>
<evidence type="ECO:0000256" key="2">
    <source>
        <dbReference type="SAM" id="MobiDB-lite"/>
    </source>
</evidence>
<dbReference type="InterPro" id="IPR002539">
    <property type="entry name" value="MaoC-like_dom"/>
</dbReference>
<comment type="caution">
    <text evidence="4">The sequence shown here is derived from an EMBL/GenBank/DDBJ whole genome shotgun (WGS) entry which is preliminary data.</text>
</comment>
<dbReference type="PRINTS" id="PR01483">
    <property type="entry name" value="FASYNTHASE"/>
</dbReference>
<dbReference type="PANTHER" id="PTHR43841">
    <property type="entry name" value="3-HYDROXYACYL-THIOESTER DEHYDRATASE HTDX-RELATED"/>
    <property type="match status" value="1"/>
</dbReference>
<feature type="compositionally biased region" description="Basic and acidic residues" evidence="2">
    <location>
        <begin position="181"/>
        <end position="193"/>
    </location>
</feature>
<reference evidence="4 5" key="1">
    <citation type="submission" date="2024-04" db="EMBL/GenBank/DDBJ databases">
        <title>Polymorphospora sp. isolated from Baiyangdian Lake in Xiong'an New Area.</title>
        <authorList>
            <person name="Zhang X."/>
            <person name="Liu J."/>
        </authorList>
    </citation>
    <scope>NUCLEOTIDE SEQUENCE [LARGE SCALE GENOMIC DNA]</scope>
    <source>
        <strain evidence="4 5">2-325</strain>
    </source>
</reference>
<dbReference type="Pfam" id="PF01575">
    <property type="entry name" value="MaoC_dehydratas"/>
    <property type="match status" value="1"/>
</dbReference>
<sequence>MSEDPTTDPADGTAGTKDGAPRPAGTLVLTSPPAVGALYRQAAIGLVPGLGGRRGGDSLPGLELRLRGVTVDRGHLAAYDRVCGFRLTDTLPATYPHVLAFPLAMRLMSAPDFPFPLVGLVHVANRVTVERPVDANEPLDLSVRAADLRPHPRGRQFDVLATASVAGEVVWRGVSTYLRRERTSGDRDGRGPGERPAPPAASGRFRVEPRVGTEYARLSGDHNPIHTSRIGARLFGFARPIAHGMWSKARCLAALEGRLPDAYTVEAAFKLPILLPATVAFSASPAWSFALHDARSGRPHLTGTVTPG</sequence>
<name>A0ABV5CIE1_9ACTN</name>
<dbReference type="RefSeq" id="WP_364220812.1">
    <property type="nucleotide sequence ID" value="NZ_JBCGDC010000002.1"/>
</dbReference>
<feature type="region of interest" description="Disordered" evidence="2">
    <location>
        <begin position="181"/>
        <end position="205"/>
    </location>
</feature>
<evidence type="ECO:0000259" key="3">
    <source>
        <dbReference type="Pfam" id="PF01575"/>
    </source>
</evidence>
<evidence type="ECO:0000313" key="5">
    <source>
        <dbReference type="Proteomes" id="UP001582793"/>
    </source>
</evidence>
<dbReference type="InterPro" id="IPR003965">
    <property type="entry name" value="Fatty_acid_synthase"/>
</dbReference>
<gene>
    <name evidence="4" type="ORF">AAFH96_01070</name>
</gene>
<organism evidence="4 5">
    <name type="scientific">Polymorphospora lycopeni</name>
    <dbReference type="NCBI Taxonomy" id="3140240"/>
    <lineage>
        <taxon>Bacteria</taxon>
        <taxon>Bacillati</taxon>
        <taxon>Actinomycetota</taxon>
        <taxon>Actinomycetes</taxon>
        <taxon>Micromonosporales</taxon>
        <taxon>Micromonosporaceae</taxon>
        <taxon>Polymorphospora</taxon>
    </lineage>
</organism>
<dbReference type="Gene3D" id="3.10.129.10">
    <property type="entry name" value="Hotdog Thioesterase"/>
    <property type="match status" value="1"/>
</dbReference>
<dbReference type="SUPFAM" id="SSF54637">
    <property type="entry name" value="Thioesterase/thiol ester dehydrase-isomerase"/>
    <property type="match status" value="2"/>
</dbReference>
<evidence type="ECO:0000256" key="1">
    <source>
        <dbReference type="ARBA" id="ARBA00005254"/>
    </source>
</evidence>
<dbReference type="PANTHER" id="PTHR43841:SF1">
    <property type="entry name" value="3-HYDROXYACYL-THIOESTER DEHYDRATASE X"/>
    <property type="match status" value="1"/>
</dbReference>
<comment type="similarity">
    <text evidence="1">Belongs to the enoyl-CoA hydratase/isomerase family.</text>
</comment>
<keyword evidence="5" id="KW-1185">Reference proteome</keyword>
<dbReference type="EMBL" id="JBCGDC010000002">
    <property type="protein sequence ID" value="MFB6391697.1"/>
    <property type="molecule type" value="Genomic_DNA"/>
</dbReference>
<evidence type="ECO:0000313" key="4">
    <source>
        <dbReference type="EMBL" id="MFB6391697.1"/>
    </source>
</evidence>
<proteinExistence type="inferred from homology"/>